<dbReference type="Proteomes" id="UP000013209">
    <property type="component" value="Unassembled WGS sequence"/>
</dbReference>
<name>N8XM46_9GAMM</name>
<reference evidence="1 2" key="1">
    <citation type="submission" date="2013-02" db="EMBL/GenBank/DDBJ databases">
        <title>The Genome Sequence of Acinetobacter sp. CIP 56.2.</title>
        <authorList>
            <consortium name="The Broad Institute Genome Sequencing Platform"/>
            <consortium name="The Broad Institute Genome Sequencing Center for Infectious Disease"/>
            <person name="Cerqueira G."/>
            <person name="Feldgarden M."/>
            <person name="Courvalin P."/>
            <person name="Perichon B."/>
            <person name="Grillot-Courvalin C."/>
            <person name="Clermont D."/>
            <person name="Rocha E."/>
            <person name="Yoon E.-J."/>
            <person name="Nemec A."/>
            <person name="Walker B."/>
            <person name="Young S.K."/>
            <person name="Zeng Q."/>
            <person name="Gargeya S."/>
            <person name="Fitzgerald M."/>
            <person name="Haas B."/>
            <person name="Abouelleil A."/>
            <person name="Alvarado L."/>
            <person name="Arachchi H.M."/>
            <person name="Berlin A.M."/>
            <person name="Chapman S.B."/>
            <person name="Dewar J."/>
            <person name="Goldberg J."/>
            <person name="Griggs A."/>
            <person name="Gujja S."/>
            <person name="Hansen M."/>
            <person name="Howarth C."/>
            <person name="Imamovic A."/>
            <person name="Larimer J."/>
            <person name="McCowan C."/>
            <person name="Murphy C."/>
            <person name="Neiman D."/>
            <person name="Pearson M."/>
            <person name="Priest M."/>
            <person name="Roberts A."/>
            <person name="Saif S."/>
            <person name="Shea T."/>
            <person name="Sisk P."/>
            <person name="Sykes S."/>
            <person name="Wortman J."/>
            <person name="Nusbaum C."/>
            <person name="Birren B."/>
        </authorList>
    </citation>
    <scope>NUCLEOTIDE SEQUENCE [LARGE SCALE GENOMIC DNA]</scope>
    <source>
        <strain evidence="1 2">CIP 56.2</strain>
    </source>
</reference>
<evidence type="ECO:0000313" key="2">
    <source>
        <dbReference type="Proteomes" id="UP000013209"/>
    </source>
</evidence>
<dbReference type="HOGENOM" id="CLU_183497_0_0_6"/>
<dbReference type="EMBL" id="APPH01000020">
    <property type="protein sequence ID" value="ENV08135.1"/>
    <property type="molecule type" value="Genomic_DNA"/>
</dbReference>
<evidence type="ECO:0000313" key="1">
    <source>
        <dbReference type="EMBL" id="ENV08135.1"/>
    </source>
</evidence>
<protein>
    <submittedName>
        <fullName evidence="1">Uncharacterized protein</fullName>
    </submittedName>
</protein>
<dbReference type="AlphaFoldDB" id="N8XM46"/>
<proteinExistence type="predicted"/>
<dbReference type="PATRIC" id="fig|1144672.3.peg.3863"/>
<sequence>MKKWICLTCGKYKKIDPDNLKTGQIVFFYQFKIDAEEIQKIIKHGIILKRKNKILTILDEGEIFYLLDRDVYPIDAPVDFIYNMFGKCSCSLYD</sequence>
<dbReference type="RefSeq" id="WP_004808390.1">
    <property type="nucleotide sequence ID" value="NZ_KB849440.1"/>
</dbReference>
<gene>
    <name evidence="1" type="ORF">F966_03999</name>
</gene>
<comment type="caution">
    <text evidence="1">The sequence shown here is derived from an EMBL/GenBank/DDBJ whole genome shotgun (WGS) entry which is preliminary data.</text>
</comment>
<organism evidence="1 2">
    <name type="scientific">Acinetobacter higginsii</name>
    <dbReference type="NCBI Taxonomy" id="70347"/>
    <lineage>
        <taxon>Bacteria</taxon>
        <taxon>Pseudomonadati</taxon>
        <taxon>Pseudomonadota</taxon>
        <taxon>Gammaproteobacteria</taxon>
        <taxon>Moraxellales</taxon>
        <taxon>Moraxellaceae</taxon>
        <taxon>Acinetobacter</taxon>
    </lineage>
</organism>
<dbReference type="eggNOG" id="ENOG5032A05">
    <property type="taxonomic scope" value="Bacteria"/>
</dbReference>
<accession>N8XM46</accession>